<evidence type="ECO:0000313" key="11">
    <source>
        <dbReference type="Proteomes" id="UP000037904"/>
    </source>
</evidence>
<dbReference type="Pfam" id="PF07690">
    <property type="entry name" value="MFS_1"/>
    <property type="match status" value="1"/>
</dbReference>
<protein>
    <recommendedName>
        <fullName evidence="9">Major facilitator superfamily (MFS) profile domain-containing protein</fullName>
    </recommendedName>
</protein>
<feature type="transmembrane region" description="Helical" evidence="8">
    <location>
        <begin position="130"/>
        <end position="151"/>
    </location>
</feature>
<gene>
    <name evidence="10" type="ORF">FLAG1_01043</name>
</gene>
<dbReference type="AlphaFoldDB" id="A0A0M9F4R5"/>
<evidence type="ECO:0000256" key="7">
    <source>
        <dbReference type="SAM" id="MobiDB-lite"/>
    </source>
</evidence>
<feature type="transmembrane region" description="Helical" evidence="8">
    <location>
        <begin position="262"/>
        <end position="286"/>
    </location>
</feature>
<name>A0A0M9F4R5_FUSLA</name>
<feature type="transmembrane region" description="Helical" evidence="8">
    <location>
        <begin position="163"/>
        <end position="181"/>
    </location>
</feature>
<proteinExistence type="predicted"/>
<keyword evidence="2" id="KW-0813">Transport</keyword>
<evidence type="ECO:0000256" key="3">
    <source>
        <dbReference type="ARBA" id="ARBA00022692"/>
    </source>
</evidence>
<keyword evidence="5 8" id="KW-0472">Membrane</keyword>
<evidence type="ECO:0000313" key="10">
    <source>
        <dbReference type="EMBL" id="KPA45952.1"/>
    </source>
</evidence>
<dbReference type="Gene3D" id="1.20.1250.20">
    <property type="entry name" value="MFS general substrate transporter like domains"/>
    <property type="match status" value="1"/>
</dbReference>
<feature type="transmembrane region" description="Helical" evidence="8">
    <location>
        <begin position="491"/>
        <end position="515"/>
    </location>
</feature>
<feature type="domain" description="Major facilitator superfamily (MFS) profile" evidence="9">
    <location>
        <begin position="92"/>
        <end position="519"/>
    </location>
</feature>
<feature type="transmembrane region" description="Helical" evidence="8">
    <location>
        <begin position="392"/>
        <end position="414"/>
    </location>
</feature>
<feature type="region of interest" description="Disordered" evidence="7">
    <location>
        <begin position="1"/>
        <end position="27"/>
    </location>
</feature>
<comment type="subcellular location">
    <subcellularLocation>
        <location evidence="1">Membrane</location>
        <topology evidence="1">Multi-pass membrane protein</topology>
    </subcellularLocation>
</comment>
<keyword evidence="11" id="KW-1185">Reference proteome</keyword>
<feature type="transmembrane region" description="Helical" evidence="8">
    <location>
        <begin position="220"/>
        <end position="242"/>
    </location>
</feature>
<organism evidence="10 11">
    <name type="scientific">Fusarium langsethiae</name>
    <dbReference type="NCBI Taxonomy" id="179993"/>
    <lineage>
        <taxon>Eukaryota</taxon>
        <taxon>Fungi</taxon>
        <taxon>Dikarya</taxon>
        <taxon>Ascomycota</taxon>
        <taxon>Pezizomycotina</taxon>
        <taxon>Sordariomycetes</taxon>
        <taxon>Hypocreomycetidae</taxon>
        <taxon>Hypocreales</taxon>
        <taxon>Nectriaceae</taxon>
        <taxon>Fusarium</taxon>
    </lineage>
</organism>
<dbReference type="InterPro" id="IPR036259">
    <property type="entry name" value="MFS_trans_sf"/>
</dbReference>
<feature type="transmembrane region" description="Helical" evidence="8">
    <location>
        <begin position="93"/>
        <end position="118"/>
    </location>
</feature>
<dbReference type="PROSITE" id="PS50850">
    <property type="entry name" value="MFS"/>
    <property type="match status" value="1"/>
</dbReference>
<dbReference type="GO" id="GO:0016020">
    <property type="term" value="C:membrane"/>
    <property type="evidence" value="ECO:0007669"/>
    <property type="project" value="UniProtKB-SubCell"/>
</dbReference>
<feature type="transmembrane region" description="Helical" evidence="8">
    <location>
        <begin position="358"/>
        <end position="380"/>
    </location>
</feature>
<feature type="transmembrane region" description="Helical" evidence="8">
    <location>
        <begin position="187"/>
        <end position="208"/>
    </location>
</feature>
<keyword evidence="4 8" id="KW-1133">Transmembrane helix</keyword>
<dbReference type="EMBL" id="JXCE01000008">
    <property type="protein sequence ID" value="KPA45952.1"/>
    <property type="molecule type" value="Genomic_DNA"/>
</dbReference>
<comment type="caution">
    <text evidence="10">The sequence shown here is derived from an EMBL/GenBank/DDBJ whole genome shotgun (WGS) entry which is preliminary data.</text>
</comment>
<reference evidence="10 11" key="1">
    <citation type="submission" date="2015-04" db="EMBL/GenBank/DDBJ databases">
        <title>The draft genome sequence of Fusarium langsethiae, a T-2/HT-2 mycotoxin producer.</title>
        <authorList>
            <person name="Lysoe E."/>
            <person name="Divon H.H."/>
            <person name="Terzi V."/>
            <person name="Orru L."/>
            <person name="Lamontanara A."/>
            <person name="Kolseth A.-K."/>
            <person name="Frandsen R.J."/>
            <person name="Nielsen K."/>
            <person name="Thrane U."/>
        </authorList>
    </citation>
    <scope>NUCLEOTIDE SEQUENCE [LARGE SCALE GENOMIC DNA]</scope>
    <source>
        <strain evidence="10 11">Fl201059</strain>
    </source>
</reference>
<sequence length="531" mass="55967">MAASSQRSQSPGSRSSGNVAETMPLLVGGQLAPDADTEASTLIGTASSGAGSGAASVAGDYGTVGTSGDGTTEAVTAPADTKPLSKPLPTLQILLLCYARVMEPIAFFSIFPFIAQMVQENGNLPKSDVGFYSGLIESLFSATQMVVLISWSRLADRIGRRPVLLITLFGTAVGPVLFGMSKTIGQMILFRCMAGVFSGSGLVIRTMISELSTPDTQAKAFSWFAFGGNIGIFLGPLIGGALADPAHQFPKVFGGIQFFLDYPYALQGFVVGAISSTGCITSFFLLKETLHEPKHSPHTIITQPPSSTWQLIKSPAVAIVLWVYGHAMLLAFAFTAIIPVVLYTPIDLGGTGFDSFQISIYMAVQGASQAVWLLVAFPLIHRRFGTRGVMKLCGYAYPWFFVGFIILNTLLRAHTDASTIVFWILAAVVSVVGPGVSMAFTGVQLALNDAAPDPKVVGTLNALALSLASGIRAIVPGVATAIYAVGVRGQILWGHLAWVVLIPFAMAFAVACNMIPEGKRPAQSNDEENEG</sequence>
<dbReference type="PANTHER" id="PTHR23504">
    <property type="entry name" value="MAJOR FACILITATOR SUPERFAMILY DOMAIN-CONTAINING PROTEIN 10"/>
    <property type="match status" value="1"/>
</dbReference>
<evidence type="ECO:0000256" key="2">
    <source>
        <dbReference type="ARBA" id="ARBA00022448"/>
    </source>
</evidence>
<feature type="transmembrane region" description="Helical" evidence="8">
    <location>
        <begin position="316"/>
        <end position="338"/>
    </location>
</feature>
<accession>A0A0M9F4R5</accession>
<dbReference type="InterPro" id="IPR011701">
    <property type="entry name" value="MFS"/>
</dbReference>
<evidence type="ECO:0000259" key="9">
    <source>
        <dbReference type="PROSITE" id="PS50850"/>
    </source>
</evidence>
<dbReference type="PANTHER" id="PTHR23504:SF3">
    <property type="entry name" value="MAJOR FACILITATOR SUPERFAMILY (MFS) PROFILE DOMAIN-CONTAINING PROTEIN"/>
    <property type="match status" value="1"/>
</dbReference>
<evidence type="ECO:0000256" key="5">
    <source>
        <dbReference type="ARBA" id="ARBA00023136"/>
    </source>
</evidence>
<feature type="transmembrane region" description="Helical" evidence="8">
    <location>
        <begin position="459"/>
        <end position="485"/>
    </location>
</feature>
<dbReference type="CDD" id="cd17330">
    <property type="entry name" value="MFS_SLC46_TetA_like"/>
    <property type="match status" value="1"/>
</dbReference>
<dbReference type="Proteomes" id="UP000037904">
    <property type="component" value="Unassembled WGS sequence"/>
</dbReference>
<keyword evidence="6" id="KW-0325">Glycoprotein</keyword>
<dbReference type="SUPFAM" id="SSF103473">
    <property type="entry name" value="MFS general substrate transporter"/>
    <property type="match status" value="1"/>
</dbReference>
<evidence type="ECO:0000256" key="1">
    <source>
        <dbReference type="ARBA" id="ARBA00004141"/>
    </source>
</evidence>
<evidence type="ECO:0000256" key="6">
    <source>
        <dbReference type="ARBA" id="ARBA00023180"/>
    </source>
</evidence>
<dbReference type="InterPro" id="IPR020846">
    <property type="entry name" value="MFS_dom"/>
</dbReference>
<feature type="transmembrane region" description="Helical" evidence="8">
    <location>
        <begin position="420"/>
        <end position="447"/>
    </location>
</feature>
<dbReference type="GO" id="GO:0022857">
    <property type="term" value="F:transmembrane transporter activity"/>
    <property type="evidence" value="ECO:0007669"/>
    <property type="project" value="InterPro"/>
</dbReference>
<keyword evidence="3 8" id="KW-0812">Transmembrane</keyword>
<evidence type="ECO:0000256" key="4">
    <source>
        <dbReference type="ARBA" id="ARBA00022989"/>
    </source>
</evidence>
<feature type="compositionally biased region" description="Low complexity" evidence="7">
    <location>
        <begin position="1"/>
        <end position="17"/>
    </location>
</feature>
<evidence type="ECO:0000256" key="8">
    <source>
        <dbReference type="SAM" id="Phobius"/>
    </source>
</evidence>